<reference evidence="2 3" key="1">
    <citation type="journal article" date="2018" name="Nat. Ecol. Evol.">
        <title>Shark genomes provide insights into elasmobranch evolution and the origin of vertebrates.</title>
        <authorList>
            <person name="Hara Y"/>
            <person name="Yamaguchi K"/>
            <person name="Onimaru K"/>
            <person name="Kadota M"/>
            <person name="Koyanagi M"/>
            <person name="Keeley SD"/>
            <person name="Tatsumi K"/>
            <person name="Tanaka K"/>
            <person name="Motone F"/>
            <person name="Kageyama Y"/>
            <person name="Nozu R"/>
            <person name="Adachi N"/>
            <person name="Nishimura O"/>
            <person name="Nakagawa R"/>
            <person name="Tanegashima C"/>
            <person name="Kiyatake I"/>
            <person name="Matsumoto R"/>
            <person name="Murakumo K"/>
            <person name="Nishida K"/>
            <person name="Terakita A"/>
            <person name="Kuratani S"/>
            <person name="Sato K"/>
            <person name="Hyodo S Kuraku.S."/>
        </authorList>
    </citation>
    <scope>NUCLEOTIDE SEQUENCE [LARGE SCALE GENOMIC DNA]</scope>
</reference>
<dbReference type="Proteomes" id="UP000287033">
    <property type="component" value="Unassembled WGS sequence"/>
</dbReference>
<feature type="region of interest" description="Disordered" evidence="1">
    <location>
        <begin position="14"/>
        <end position="62"/>
    </location>
</feature>
<accession>A0A401TQU1</accession>
<evidence type="ECO:0000313" key="2">
    <source>
        <dbReference type="EMBL" id="GCC44996.1"/>
    </source>
</evidence>
<comment type="caution">
    <text evidence="2">The sequence shown here is derived from an EMBL/GenBank/DDBJ whole genome shotgun (WGS) entry which is preliminary data.</text>
</comment>
<protein>
    <submittedName>
        <fullName evidence="2">Uncharacterized protein</fullName>
    </submittedName>
</protein>
<feature type="compositionally biased region" description="Acidic residues" evidence="1">
    <location>
        <begin position="20"/>
        <end position="45"/>
    </location>
</feature>
<feature type="non-terminal residue" evidence="2">
    <location>
        <position position="1"/>
    </location>
</feature>
<proteinExistence type="predicted"/>
<dbReference type="AlphaFoldDB" id="A0A401TQU1"/>
<dbReference type="EMBL" id="BEZZ01140726">
    <property type="protein sequence ID" value="GCC44996.1"/>
    <property type="molecule type" value="Genomic_DNA"/>
</dbReference>
<organism evidence="2 3">
    <name type="scientific">Chiloscyllium punctatum</name>
    <name type="common">Brownbanded bambooshark</name>
    <name type="synonym">Hemiscyllium punctatum</name>
    <dbReference type="NCBI Taxonomy" id="137246"/>
    <lineage>
        <taxon>Eukaryota</taxon>
        <taxon>Metazoa</taxon>
        <taxon>Chordata</taxon>
        <taxon>Craniata</taxon>
        <taxon>Vertebrata</taxon>
        <taxon>Chondrichthyes</taxon>
        <taxon>Elasmobranchii</taxon>
        <taxon>Galeomorphii</taxon>
        <taxon>Galeoidea</taxon>
        <taxon>Orectolobiformes</taxon>
        <taxon>Hemiscylliidae</taxon>
        <taxon>Chiloscyllium</taxon>
    </lineage>
</organism>
<evidence type="ECO:0000313" key="3">
    <source>
        <dbReference type="Proteomes" id="UP000287033"/>
    </source>
</evidence>
<keyword evidence="3" id="KW-1185">Reference proteome</keyword>
<name>A0A401TQU1_CHIPU</name>
<evidence type="ECO:0000256" key="1">
    <source>
        <dbReference type="SAM" id="MobiDB-lite"/>
    </source>
</evidence>
<gene>
    <name evidence="2" type="ORF">chiPu_0028804</name>
</gene>
<sequence length="62" mass="6913">AWNVGFSLVDVDSIGLSNDYDFDGIEEADSSEEENDEEPNEDSSEQNEAGEYHLRVDLLTTT</sequence>